<feature type="region of interest" description="Disordered" evidence="18">
    <location>
        <begin position="195"/>
        <end position="214"/>
    </location>
</feature>
<dbReference type="GO" id="GO:0031966">
    <property type="term" value="C:mitochondrial membrane"/>
    <property type="evidence" value="ECO:0007669"/>
    <property type="project" value="UniProtKB-SubCell"/>
</dbReference>
<dbReference type="GO" id="GO:0006914">
    <property type="term" value="P:autophagy"/>
    <property type="evidence" value="ECO:0007669"/>
    <property type="project" value="UniProtKB-KW"/>
</dbReference>
<feature type="domain" description="MRH" evidence="21">
    <location>
        <begin position="26"/>
        <end position="196"/>
    </location>
</feature>
<dbReference type="SUPFAM" id="SSF50911">
    <property type="entry name" value="Mannose 6-phosphate receptor domain"/>
    <property type="match status" value="1"/>
</dbReference>
<evidence type="ECO:0000256" key="6">
    <source>
        <dbReference type="ARBA" id="ARBA00013776"/>
    </source>
</evidence>
<evidence type="ECO:0000313" key="22">
    <source>
        <dbReference type="EMBL" id="KAG7580049.1"/>
    </source>
</evidence>
<feature type="compositionally biased region" description="Polar residues" evidence="18">
    <location>
        <begin position="57"/>
        <end position="68"/>
    </location>
</feature>
<accession>A0A8K0JSL6</accession>
<feature type="chain" id="PRO_5035452703" description="Autophagy-related protein 27" evidence="20">
    <location>
        <begin position="26"/>
        <end position="298"/>
    </location>
</feature>
<evidence type="ECO:0000256" key="15">
    <source>
        <dbReference type="ARBA" id="ARBA00023136"/>
    </source>
</evidence>
<keyword evidence="8 19" id="KW-0812">Transmembrane</keyword>
<evidence type="ECO:0000256" key="1">
    <source>
        <dbReference type="ARBA" id="ARBA00004304"/>
    </source>
</evidence>
<keyword evidence="23" id="KW-1185">Reference proteome</keyword>
<keyword evidence="13" id="KW-0333">Golgi apparatus</keyword>
<proteinExistence type="inferred from homology"/>
<dbReference type="Pfam" id="PF09451">
    <property type="entry name" value="ATG27"/>
    <property type="match status" value="1"/>
</dbReference>
<feature type="compositionally biased region" description="Basic and acidic residues" evidence="18">
    <location>
        <begin position="41"/>
        <end position="56"/>
    </location>
</feature>
<keyword evidence="11 19" id="KW-1133">Transmembrane helix</keyword>
<dbReference type="EMBL" id="JABELV010000001">
    <property type="protein sequence ID" value="KAG7580049.1"/>
    <property type="molecule type" value="Genomic_DNA"/>
</dbReference>
<dbReference type="Proteomes" id="UP000812966">
    <property type="component" value="Unassembled WGS sequence"/>
</dbReference>
<keyword evidence="17" id="KW-0968">Cytoplasmic vesicle</keyword>
<evidence type="ECO:0000256" key="4">
    <source>
        <dbReference type="ARBA" id="ARBA00004614"/>
    </source>
</evidence>
<evidence type="ECO:0000313" key="23">
    <source>
        <dbReference type="Proteomes" id="UP000812966"/>
    </source>
</evidence>
<evidence type="ECO:0000256" key="17">
    <source>
        <dbReference type="ARBA" id="ARBA00023329"/>
    </source>
</evidence>
<keyword evidence="9 20" id="KW-0732">Signal</keyword>
<protein>
    <recommendedName>
        <fullName evidence="6">Autophagy-related protein 27</fullName>
    </recommendedName>
</protein>
<keyword evidence="7" id="KW-0813">Transport</keyword>
<evidence type="ECO:0000256" key="3">
    <source>
        <dbReference type="ARBA" id="ARBA00004472"/>
    </source>
</evidence>
<evidence type="ECO:0000256" key="8">
    <source>
        <dbReference type="ARBA" id="ARBA00022692"/>
    </source>
</evidence>
<gene>
    <name evidence="22" type="ORF">FFLO_00020</name>
</gene>
<evidence type="ECO:0000256" key="2">
    <source>
        <dbReference type="ARBA" id="ARBA00004358"/>
    </source>
</evidence>
<dbReference type="Gene3D" id="2.70.130.10">
    <property type="entry name" value="Mannose-6-phosphate receptor binding domain"/>
    <property type="match status" value="1"/>
</dbReference>
<feature type="transmembrane region" description="Helical" evidence="19">
    <location>
        <begin position="224"/>
        <end position="243"/>
    </location>
</feature>
<keyword evidence="10" id="KW-0653">Protein transport</keyword>
<evidence type="ECO:0000256" key="10">
    <source>
        <dbReference type="ARBA" id="ARBA00022927"/>
    </source>
</evidence>
<evidence type="ECO:0000256" key="7">
    <source>
        <dbReference type="ARBA" id="ARBA00022448"/>
    </source>
</evidence>
<keyword evidence="16" id="KW-1015">Disulfide bond</keyword>
<reference evidence="22" key="1">
    <citation type="submission" date="2020-04" db="EMBL/GenBank/DDBJ databases">
        <title>Analysis of mating type loci in Filobasidium floriforme.</title>
        <authorList>
            <person name="Nowrousian M."/>
        </authorList>
    </citation>
    <scope>NUCLEOTIDE SEQUENCE</scope>
    <source>
        <strain evidence="22">CBS 6242</strain>
    </source>
</reference>
<evidence type="ECO:0000256" key="18">
    <source>
        <dbReference type="SAM" id="MobiDB-lite"/>
    </source>
</evidence>
<comment type="caution">
    <text evidence="22">The sequence shown here is derived from an EMBL/GenBank/DDBJ whole genome shotgun (WGS) entry which is preliminary data.</text>
</comment>
<dbReference type="InterPro" id="IPR044865">
    <property type="entry name" value="MRH_dom"/>
</dbReference>
<keyword evidence="14" id="KW-0496">Mitochondrion</keyword>
<evidence type="ECO:0000256" key="20">
    <source>
        <dbReference type="SAM" id="SignalP"/>
    </source>
</evidence>
<dbReference type="GO" id="GO:0000139">
    <property type="term" value="C:Golgi membrane"/>
    <property type="evidence" value="ECO:0007669"/>
    <property type="project" value="UniProtKB-SubCell"/>
</dbReference>
<evidence type="ECO:0000256" key="14">
    <source>
        <dbReference type="ARBA" id="ARBA00023128"/>
    </source>
</evidence>
<keyword evidence="12" id="KW-0072">Autophagy</keyword>
<evidence type="ECO:0000256" key="5">
    <source>
        <dbReference type="ARBA" id="ARBA00005363"/>
    </source>
</evidence>
<feature type="region of interest" description="Disordered" evidence="18">
    <location>
        <begin position="41"/>
        <end position="68"/>
    </location>
</feature>
<dbReference type="InterPro" id="IPR009011">
    <property type="entry name" value="Man6P_isomerase_rcpt-bd_dom_sf"/>
</dbReference>
<dbReference type="PROSITE" id="PS51914">
    <property type="entry name" value="MRH"/>
    <property type="match status" value="1"/>
</dbReference>
<comment type="subcellular location">
    <subcellularLocation>
        <location evidence="2">Cytoplasmic vesicle membrane</location>
        <topology evidence="2">Single-pass type I membrane protein</topology>
    </subcellularLocation>
    <subcellularLocation>
        <location evidence="4">Golgi apparatus membrane</location>
        <topology evidence="4">Single-pass type I membrane protein</topology>
    </subcellularLocation>
    <subcellularLocation>
        <location evidence="1">Mitochondrion membrane</location>
        <topology evidence="1">Single-pass membrane protein</topology>
    </subcellularLocation>
    <subcellularLocation>
        <location evidence="3">Preautophagosomal structure membrane</location>
        <topology evidence="3">Single-pass type I membrane protein</topology>
    </subcellularLocation>
</comment>
<evidence type="ECO:0000256" key="13">
    <source>
        <dbReference type="ARBA" id="ARBA00023034"/>
    </source>
</evidence>
<dbReference type="AlphaFoldDB" id="A0A8K0JSL6"/>
<name>A0A8K0JSL6_9TREE</name>
<sequence length="298" mass="32415">MLTDRLRSQFISVLLVLLLLPAVLAFDCRLDLPSSNGKKGKDVHFDLGPLDGEHSASKTTQTPPTTNEAKVRLRLCGDEGLKRDTEMADEDQCPDGTKVCLTLLNHKSSASEGARVTAVIPIWSTGTAEDDIKVSTRENDQGLDISVNGAEYAGGQQRLKLHLVCSSDSDDNKLAFDSYSDGTLTMTWSTPDACPKAADGSEDIPTPEEKAASSGSGVGKFFKFVFWMLFSGLFFYFVIGMYYNYTTYGSRGLDLLPHKDFWVDLPTMMSDLFSHIASNVRGGSSSGTSRRSGYTSLG</sequence>
<comment type="similarity">
    <text evidence="5">Belongs to the ATG27 family.</text>
</comment>
<dbReference type="PANTHER" id="PTHR15071">
    <property type="entry name" value="MANNOSE-6-PHOSPHATE RECEPTOR FAMILY MEMBER"/>
    <property type="match status" value="1"/>
</dbReference>
<evidence type="ECO:0000256" key="9">
    <source>
        <dbReference type="ARBA" id="ARBA00022729"/>
    </source>
</evidence>
<evidence type="ECO:0000256" key="19">
    <source>
        <dbReference type="SAM" id="Phobius"/>
    </source>
</evidence>
<evidence type="ECO:0000259" key="21">
    <source>
        <dbReference type="PROSITE" id="PS51914"/>
    </source>
</evidence>
<dbReference type="PANTHER" id="PTHR15071:SF13">
    <property type="entry name" value="AUTOPHAGY-RELATED PROTEIN 27"/>
    <property type="match status" value="1"/>
</dbReference>
<evidence type="ECO:0000256" key="11">
    <source>
        <dbReference type="ARBA" id="ARBA00022989"/>
    </source>
</evidence>
<organism evidence="22 23">
    <name type="scientific">Filobasidium floriforme</name>
    <dbReference type="NCBI Taxonomy" id="5210"/>
    <lineage>
        <taxon>Eukaryota</taxon>
        <taxon>Fungi</taxon>
        <taxon>Dikarya</taxon>
        <taxon>Basidiomycota</taxon>
        <taxon>Agaricomycotina</taxon>
        <taxon>Tremellomycetes</taxon>
        <taxon>Filobasidiales</taxon>
        <taxon>Filobasidiaceae</taxon>
        <taxon>Filobasidium</taxon>
    </lineage>
</organism>
<keyword evidence="15 19" id="KW-0472">Membrane</keyword>
<dbReference type="GO" id="GO:0015031">
    <property type="term" value="P:protein transport"/>
    <property type="evidence" value="ECO:0007669"/>
    <property type="project" value="UniProtKB-KW"/>
</dbReference>
<dbReference type="GO" id="GO:0030659">
    <property type="term" value="C:cytoplasmic vesicle membrane"/>
    <property type="evidence" value="ECO:0007669"/>
    <property type="project" value="UniProtKB-SubCell"/>
</dbReference>
<evidence type="ECO:0000256" key="12">
    <source>
        <dbReference type="ARBA" id="ARBA00023006"/>
    </source>
</evidence>
<evidence type="ECO:0000256" key="16">
    <source>
        <dbReference type="ARBA" id="ARBA00023157"/>
    </source>
</evidence>
<feature type="signal peptide" evidence="20">
    <location>
        <begin position="1"/>
        <end position="25"/>
    </location>
</feature>
<dbReference type="InterPro" id="IPR018939">
    <property type="entry name" value="Autophagy-rel_prot_27"/>
</dbReference>
<dbReference type="GO" id="GO:0034045">
    <property type="term" value="C:phagophore assembly site membrane"/>
    <property type="evidence" value="ECO:0007669"/>
    <property type="project" value="UniProtKB-SubCell"/>
</dbReference>